<feature type="transmembrane region" description="Helical" evidence="1">
    <location>
        <begin position="42"/>
        <end position="63"/>
    </location>
</feature>
<dbReference type="InterPro" id="IPR009936">
    <property type="entry name" value="DUF1468"/>
</dbReference>
<sequence>MLSIIRNKDIVAGAAVIVIGGVYALTSLAYPMGTAVMMGPGYLPFVLGTLLVFLGVGIAATGVRQIVGKAENLYSLEANVRAIAVLPASIIVFGLTIETFGLGPATCLAVWSSTLADPRISFRQGLITSIIVAAFGVLLFRVALGLQIEAIKWPVF</sequence>
<feature type="domain" description="DUF1468" evidence="2">
    <location>
        <begin position="11"/>
        <end position="147"/>
    </location>
</feature>
<protein>
    <submittedName>
        <fullName evidence="3">Tripartite tricarboxylate transporter TctB family protein</fullName>
    </submittedName>
</protein>
<evidence type="ECO:0000313" key="3">
    <source>
        <dbReference type="EMBL" id="MDT0682012.1"/>
    </source>
</evidence>
<evidence type="ECO:0000313" key="4">
    <source>
        <dbReference type="Proteomes" id="UP001265259"/>
    </source>
</evidence>
<organism evidence="3 4">
    <name type="scientific">Tropicimonas omnivorans</name>
    <dbReference type="NCBI Taxonomy" id="3075590"/>
    <lineage>
        <taxon>Bacteria</taxon>
        <taxon>Pseudomonadati</taxon>
        <taxon>Pseudomonadota</taxon>
        <taxon>Alphaproteobacteria</taxon>
        <taxon>Rhodobacterales</taxon>
        <taxon>Roseobacteraceae</taxon>
        <taxon>Tropicimonas</taxon>
    </lineage>
</organism>
<dbReference type="EMBL" id="JAVRHL010000001">
    <property type="protein sequence ID" value="MDT0682012.1"/>
    <property type="molecule type" value="Genomic_DNA"/>
</dbReference>
<dbReference type="RefSeq" id="WP_311689759.1">
    <property type="nucleotide sequence ID" value="NZ_JAVRHL010000001.1"/>
</dbReference>
<accession>A0ABU3DE62</accession>
<keyword evidence="1" id="KW-0472">Membrane</keyword>
<evidence type="ECO:0000256" key="1">
    <source>
        <dbReference type="SAM" id="Phobius"/>
    </source>
</evidence>
<comment type="caution">
    <text evidence="3">The sequence shown here is derived from an EMBL/GenBank/DDBJ whole genome shotgun (WGS) entry which is preliminary data.</text>
</comment>
<dbReference type="Pfam" id="PF07331">
    <property type="entry name" value="TctB"/>
    <property type="match status" value="1"/>
</dbReference>
<feature type="transmembrane region" description="Helical" evidence="1">
    <location>
        <begin position="12"/>
        <end position="30"/>
    </location>
</feature>
<evidence type="ECO:0000259" key="2">
    <source>
        <dbReference type="Pfam" id="PF07331"/>
    </source>
</evidence>
<dbReference type="Proteomes" id="UP001265259">
    <property type="component" value="Unassembled WGS sequence"/>
</dbReference>
<keyword evidence="4" id="KW-1185">Reference proteome</keyword>
<keyword evidence="1" id="KW-0812">Transmembrane</keyword>
<gene>
    <name evidence="3" type="ORF">RM543_04895</name>
</gene>
<proteinExistence type="predicted"/>
<feature type="transmembrane region" description="Helical" evidence="1">
    <location>
        <begin position="83"/>
        <end position="105"/>
    </location>
</feature>
<name>A0ABU3DE62_9RHOB</name>
<reference evidence="3 4" key="1">
    <citation type="submission" date="2023-09" db="EMBL/GenBank/DDBJ databases">
        <authorList>
            <person name="Rey-Velasco X."/>
        </authorList>
    </citation>
    <scope>NUCLEOTIDE SEQUENCE [LARGE SCALE GENOMIC DNA]</scope>
    <source>
        <strain evidence="3 4">F158</strain>
    </source>
</reference>
<feature type="transmembrane region" description="Helical" evidence="1">
    <location>
        <begin position="125"/>
        <end position="144"/>
    </location>
</feature>
<keyword evidence="1" id="KW-1133">Transmembrane helix</keyword>